<name>A0ABV0RJ39_9TELE</name>
<dbReference type="EMBL" id="JAHRIN010047007">
    <property type="protein sequence ID" value="MEQ2207986.1"/>
    <property type="molecule type" value="Genomic_DNA"/>
</dbReference>
<feature type="non-terminal residue" evidence="1">
    <location>
        <position position="1"/>
    </location>
</feature>
<evidence type="ECO:0000313" key="1">
    <source>
        <dbReference type="EMBL" id="MEQ2207986.1"/>
    </source>
</evidence>
<keyword evidence="2" id="KW-1185">Reference proteome</keyword>
<accession>A0ABV0RJ39</accession>
<reference evidence="1 2" key="1">
    <citation type="submission" date="2021-06" db="EMBL/GenBank/DDBJ databases">
        <authorList>
            <person name="Palmer J.M."/>
        </authorList>
    </citation>
    <scope>NUCLEOTIDE SEQUENCE [LARGE SCALE GENOMIC DNA]</scope>
    <source>
        <strain evidence="1 2">XC_2019</strain>
        <tissue evidence="1">Muscle</tissue>
    </source>
</reference>
<sequence length="119" mass="13263">QVVKPPRNKQRLSELSPDLLPSYRLEIRADPRPDIRRVPQTFSRLMGTLRTAYLGCSVVHHLFGGQVALVADQQLVDVLAGVAVDLLQPLLDVVEGLLWMNTNALNVRRRATVGMMVPL</sequence>
<comment type="caution">
    <text evidence="1">The sequence shown here is derived from an EMBL/GenBank/DDBJ whole genome shotgun (WGS) entry which is preliminary data.</text>
</comment>
<evidence type="ECO:0000313" key="2">
    <source>
        <dbReference type="Proteomes" id="UP001434883"/>
    </source>
</evidence>
<proteinExistence type="predicted"/>
<protein>
    <submittedName>
        <fullName evidence="1">Uncharacterized protein</fullName>
    </submittedName>
</protein>
<organism evidence="1 2">
    <name type="scientific">Xenoophorus captivus</name>
    <dbReference type="NCBI Taxonomy" id="1517983"/>
    <lineage>
        <taxon>Eukaryota</taxon>
        <taxon>Metazoa</taxon>
        <taxon>Chordata</taxon>
        <taxon>Craniata</taxon>
        <taxon>Vertebrata</taxon>
        <taxon>Euteleostomi</taxon>
        <taxon>Actinopterygii</taxon>
        <taxon>Neopterygii</taxon>
        <taxon>Teleostei</taxon>
        <taxon>Neoteleostei</taxon>
        <taxon>Acanthomorphata</taxon>
        <taxon>Ovalentaria</taxon>
        <taxon>Atherinomorphae</taxon>
        <taxon>Cyprinodontiformes</taxon>
        <taxon>Goodeidae</taxon>
        <taxon>Xenoophorus</taxon>
    </lineage>
</organism>
<dbReference type="Proteomes" id="UP001434883">
    <property type="component" value="Unassembled WGS sequence"/>
</dbReference>
<gene>
    <name evidence="1" type="ORF">XENOCAPTIV_022400</name>
</gene>